<dbReference type="PANTHER" id="PTHR23028:SF53">
    <property type="entry name" value="ACYL_TRANSF_3 DOMAIN-CONTAINING PROTEIN"/>
    <property type="match status" value="1"/>
</dbReference>
<dbReference type="GO" id="GO:0016747">
    <property type="term" value="F:acyltransferase activity, transferring groups other than amino-acyl groups"/>
    <property type="evidence" value="ECO:0007669"/>
    <property type="project" value="InterPro"/>
</dbReference>
<evidence type="ECO:0000313" key="5">
    <source>
        <dbReference type="Proteomes" id="UP000534306"/>
    </source>
</evidence>
<dbReference type="RefSeq" id="WP_171678712.1">
    <property type="nucleotide sequence ID" value="NZ_BAAAGT010000005.1"/>
</dbReference>
<protein>
    <submittedName>
        <fullName evidence="4">Acyltransferase</fullName>
    </submittedName>
    <submittedName>
        <fullName evidence="3">Peptidoglycan/LPS O-acetylase OafA/YrhL</fullName>
    </submittedName>
</protein>
<feature type="transmembrane region" description="Helical" evidence="1">
    <location>
        <begin position="194"/>
        <end position="213"/>
    </location>
</feature>
<keyword evidence="1" id="KW-1133">Transmembrane helix</keyword>
<feature type="transmembrane region" description="Helical" evidence="1">
    <location>
        <begin position="275"/>
        <end position="297"/>
    </location>
</feature>
<evidence type="ECO:0000313" key="4">
    <source>
        <dbReference type="EMBL" id="NOL45414.1"/>
    </source>
</evidence>
<sequence length="373" mass="40944">MSVVVRSVESPVVGSGAVRARVRAQGARRRRPDDLPGGRRAAVDLLRVGAAGAVLLHHYVFSGYAEVQSPLGFALPAAIARYGYLGADLFFLISGFVILQSAWSQTPGHFLRSRAVRLFPAYWVALSLTAVVSVLFGAGRYPIGGLQYAANLTMLNPLARLPDVDPGYWTLWAEIRFYLIVAVLLFFVATPRRVAVIAWAWLGLTAVFELGLLPIRADLVLNTQYAHYFIAGMALAMIHRFGPSRSWLALLGLCQLNAIYRGVQYAEQLSERYHATIHPAVVTGLIVVFFWVLLASALHLTPGTTGRRLAALAATTYPLALIHGQIGFIVFQRLGDRGNKYLLLAGTTAAVLITAYVIHLLFERPFVRQGRHR</sequence>
<dbReference type="EMBL" id="JABJRC010000012">
    <property type="protein sequence ID" value="NOL45414.1"/>
    <property type="molecule type" value="Genomic_DNA"/>
</dbReference>
<organism evidence="4 5">
    <name type="scientific">Kribbella sandramycini</name>
    <dbReference type="NCBI Taxonomy" id="60450"/>
    <lineage>
        <taxon>Bacteria</taxon>
        <taxon>Bacillati</taxon>
        <taxon>Actinomycetota</taxon>
        <taxon>Actinomycetes</taxon>
        <taxon>Propionibacteriales</taxon>
        <taxon>Kribbellaceae</taxon>
        <taxon>Kribbella</taxon>
    </lineage>
</organism>
<dbReference type="Pfam" id="PF01757">
    <property type="entry name" value="Acyl_transf_3"/>
    <property type="match status" value="1"/>
</dbReference>
<keyword evidence="4" id="KW-0808">Transferase</keyword>
<keyword evidence="1" id="KW-0472">Membrane</keyword>
<evidence type="ECO:0000313" key="6">
    <source>
        <dbReference type="Proteomes" id="UP000553957"/>
    </source>
</evidence>
<reference evidence="4 5" key="1">
    <citation type="submission" date="2020-05" db="EMBL/GenBank/DDBJ databases">
        <title>Genome sequence of Kribbella sandramycini ATCC 39419.</title>
        <authorList>
            <person name="Maclea K.S."/>
            <person name="Fair J.L."/>
        </authorList>
    </citation>
    <scope>NUCLEOTIDE SEQUENCE [LARGE SCALE GENOMIC DNA]</scope>
    <source>
        <strain evidence="4 5">ATCC 39419</strain>
    </source>
</reference>
<name>A0A7Y4L6R6_9ACTN</name>
<dbReference type="Proteomes" id="UP000553957">
    <property type="component" value="Unassembled WGS sequence"/>
</dbReference>
<dbReference type="PANTHER" id="PTHR23028">
    <property type="entry name" value="ACETYLTRANSFERASE"/>
    <property type="match status" value="1"/>
</dbReference>
<dbReference type="GO" id="GO:0016020">
    <property type="term" value="C:membrane"/>
    <property type="evidence" value="ECO:0007669"/>
    <property type="project" value="TreeGrafter"/>
</dbReference>
<evidence type="ECO:0000313" key="3">
    <source>
        <dbReference type="EMBL" id="MBB6570084.1"/>
    </source>
</evidence>
<keyword evidence="1" id="KW-0812">Transmembrane</keyword>
<evidence type="ECO:0000256" key="1">
    <source>
        <dbReference type="SAM" id="Phobius"/>
    </source>
</evidence>
<feature type="transmembrane region" description="Helical" evidence="1">
    <location>
        <begin position="309"/>
        <end position="329"/>
    </location>
</feature>
<evidence type="ECO:0000259" key="2">
    <source>
        <dbReference type="Pfam" id="PF01757"/>
    </source>
</evidence>
<dbReference type="InterPro" id="IPR050879">
    <property type="entry name" value="Acyltransferase_3"/>
</dbReference>
<dbReference type="EMBL" id="JACHKF010000001">
    <property type="protein sequence ID" value="MBB6570084.1"/>
    <property type="molecule type" value="Genomic_DNA"/>
</dbReference>
<feature type="transmembrane region" description="Helical" evidence="1">
    <location>
        <begin position="341"/>
        <end position="362"/>
    </location>
</feature>
<dbReference type="AlphaFoldDB" id="A0A7Y4L6R6"/>
<comment type="caution">
    <text evidence="4">The sequence shown here is derived from an EMBL/GenBank/DDBJ whole genome shotgun (WGS) entry which is preliminary data.</text>
</comment>
<gene>
    <name evidence="3" type="ORF">HNR71_005721</name>
    <name evidence="4" type="ORF">HPO96_34715</name>
</gene>
<reference evidence="3 6" key="2">
    <citation type="submission" date="2020-08" db="EMBL/GenBank/DDBJ databases">
        <title>Sequencing the genomes of 1000 actinobacteria strains.</title>
        <authorList>
            <person name="Klenk H.-P."/>
        </authorList>
    </citation>
    <scope>NUCLEOTIDE SEQUENCE [LARGE SCALE GENOMIC DNA]</scope>
    <source>
        <strain evidence="3 6">DSM 15626</strain>
    </source>
</reference>
<feature type="transmembrane region" description="Helical" evidence="1">
    <location>
        <begin position="115"/>
        <end position="138"/>
    </location>
</feature>
<feature type="transmembrane region" description="Helical" evidence="1">
    <location>
        <begin position="45"/>
        <end position="62"/>
    </location>
</feature>
<feature type="transmembrane region" description="Helical" evidence="1">
    <location>
        <begin position="82"/>
        <end position="103"/>
    </location>
</feature>
<feature type="transmembrane region" description="Helical" evidence="1">
    <location>
        <begin position="167"/>
        <end position="187"/>
    </location>
</feature>
<accession>A0A7Y4L6R6</accession>
<dbReference type="InterPro" id="IPR002656">
    <property type="entry name" value="Acyl_transf_3_dom"/>
</dbReference>
<keyword evidence="4" id="KW-0012">Acyltransferase</keyword>
<feature type="domain" description="Acyltransferase 3" evidence="2">
    <location>
        <begin position="41"/>
        <end position="356"/>
    </location>
</feature>
<dbReference type="GO" id="GO:0009103">
    <property type="term" value="P:lipopolysaccharide biosynthetic process"/>
    <property type="evidence" value="ECO:0007669"/>
    <property type="project" value="TreeGrafter"/>
</dbReference>
<proteinExistence type="predicted"/>
<keyword evidence="5" id="KW-1185">Reference proteome</keyword>
<dbReference type="Proteomes" id="UP000534306">
    <property type="component" value="Unassembled WGS sequence"/>
</dbReference>